<dbReference type="Pfam" id="PF19905">
    <property type="entry name" value="DUF6378"/>
    <property type="match status" value="1"/>
</dbReference>
<reference evidence="2 3" key="1">
    <citation type="journal article" date="2014" name="Genome Announc.">
        <title>Genome Sequence of a Presumptive Mannheimia haemolytica Strain with an A1/A6-Cross-Reactive Serotype from a White-Tailed Deer (Odocoileus virginianus).</title>
        <authorList>
            <person name="Lawrence P.K."/>
            <person name="Bey R.F."/>
            <person name="Wiener B."/>
            <person name="Kittichotirat W."/>
            <person name="Bumgarner R.E."/>
        </authorList>
    </citation>
    <scope>NUCLEOTIDE SEQUENCE [LARGE SCALE GENOMIC DNA]</scope>
    <source>
        <strain evidence="2 3">PKL10</strain>
    </source>
</reference>
<dbReference type="RefSeq" id="WP_042803552.1">
    <property type="nucleotide sequence ID" value="NZ_AVSP01000005.1"/>
</dbReference>
<name>A0A011P565_9PAST</name>
<protein>
    <recommendedName>
        <fullName evidence="1">DUF6378 domain-containing protein</fullName>
    </recommendedName>
</protein>
<feature type="domain" description="DUF6378" evidence="1">
    <location>
        <begin position="47"/>
        <end position="120"/>
    </location>
</feature>
<dbReference type="Proteomes" id="UP000054123">
    <property type="component" value="Unassembled WGS sequence"/>
</dbReference>
<dbReference type="InterPro" id="IPR045958">
    <property type="entry name" value="DUF6378"/>
</dbReference>
<evidence type="ECO:0000313" key="3">
    <source>
        <dbReference type="Proteomes" id="UP000054123"/>
    </source>
</evidence>
<gene>
    <name evidence="2" type="ORF">AK33_08635</name>
</gene>
<sequence>MKEKDWMMQMPYNENAVRRLQERFEPGRLIWRNIEMEKTNLIQQTLNERGKNYGSFDDVAAMSQQLKAVLLDTNTHLEPHQKEAGEMICLKLARIFAGKNPSYEDNWRDIAGYAMLGGKLNEK</sequence>
<dbReference type="AlphaFoldDB" id="A0A011P565"/>
<evidence type="ECO:0000313" key="2">
    <source>
        <dbReference type="EMBL" id="EXI61649.1"/>
    </source>
</evidence>
<keyword evidence="3" id="KW-1185">Reference proteome</keyword>
<accession>A0A011P565</accession>
<evidence type="ECO:0000259" key="1">
    <source>
        <dbReference type="Pfam" id="PF19905"/>
    </source>
</evidence>
<dbReference type="PATRIC" id="fig|1450449.3.peg.1711"/>
<organism evidence="2 3">
    <name type="scientific">Mannheimia granulomatis</name>
    <dbReference type="NCBI Taxonomy" id="85402"/>
    <lineage>
        <taxon>Bacteria</taxon>
        <taxon>Pseudomonadati</taxon>
        <taxon>Pseudomonadota</taxon>
        <taxon>Gammaproteobacteria</taxon>
        <taxon>Pasteurellales</taxon>
        <taxon>Pasteurellaceae</taxon>
        <taxon>Mannheimia</taxon>
    </lineage>
</organism>
<dbReference type="EMBL" id="JANJ01000006">
    <property type="protein sequence ID" value="EXI61649.1"/>
    <property type="molecule type" value="Genomic_DNA"/>
</dbReference>
<proteinExistence type="predicted"/>
<comment type="caution">
    <text evidence="2">The sequence shown here is derived from an EMBL/GenBank/DDBJ whole genome shotgun (WGS) entry which is preliminary data.</text>
</comment>